<evidence type="ECO:0000259" key="9">
    <source>
        <dbReference type="PROSITE" id="PS50056"/>
    </source>
</evidence>
<accession>D2W424</accession>
<evidence type="ECO:0000256" key="5">
    <source>
        <dbReference type="ARBA" id="ARBA00022912"/>
    </source>
</evidence>
<dbReference type="Pfam" id="PF00782">
    <property type="entry name" value="DSPc"/>
    <property type="match status" value="1"/>
</dbReference>
<dbReference type="InterPro" id="IPR029021">
    <property type="entry name" value="Prot-tyrosine_phosphatase-like"/>
</dbReference>
<dbReference type="InterPro" id="IPR020422">
    <property type="entry name" value="TYR_PHOSPHATASE_DUAL_dom"/>
</dbReference>
<dbReference type="PROSITE" id="PS50056">
    <property type="entry name" value="TYR_PHOSPHATASE_2"/>
    <property type="match status" value="1"/>
</dbReference>
<dbReference type="PROSITE" id="PS50054">
    <property type="entry name" value="TYR_PHOSPHATASE_DUAL"/>
    <property type="match status" value="1"/>
</dbReference>
<dbReference type="CDD" id="cd14498">
    <property type="entry name" value="DSP"/>
    <property type="match status" value="1"/>
</dbReference>
<evidence type="ECO:0000313" key="11">
    <source>
        <dbReference type="Proteomes" id="UP000006671"/>
    </source>
</evidence>
<dbReference type="STRING" id="5762.D2W424"/>
<dbReference type="PROSITE" id="PS00383">
    <property type="entry name" value="TYR_PHOSPHATASE_1"/>
    <property type="match status" value="1"/>
</dbReference>
<evidence type="ECO:0000256" key="6">
    <source>
        <dbReference type="ARBA" id="ARBA00048336"/>
    </source>
</evidence>
<organism evidence="11">
    <name type="scientific">Naegleria gruberi</name>
    <name type="common">Amoeba</name>
    <dbReference type="NCBI Taxonomy" id="5762"/>
    <lineage>
        <taxon>Eukaryota</taxon>
        <taxon>Discoba</taxon>
        <taxon>Heterolobosea</taxon>
        <taxon>Tetramitia</taxon>
        <taxon>Eutetramitia</taxon>
        <taxon>Vahlkampfiidae</taxon>
        <taxon>Naegleria</taxon>
    </lineage>
</organism>
<dbReference type="RefSeq" id="XP_002668913.1">
    <property type="nucleotide sequence ID" value="XM_002668867.1"/>
</dbReference>
<dbReference type="Pfam" id="PF13855">
    <property type="entry name" value="LRR_8"/>
    <property type="match status" value="1"/>
</dbReference>
<dbReference type="GO" id="GO:0005737">
    <property type="term" value="C:cytoplasm"/>
    <property type="evidence" value="ECO:0007669"/>
    <property type="project" value="TreeGrafter"/>
</dbReference>
<dbReference type="Gene3D" id="3.80.10.10">
    <property type="entry name" value="Ribonuclease Inhibitor"/>
    <property type="match status" value="3"/>
</dbReference>
<dbReference type="PRINTS" id="PR00019">
    <property type="entry name" value="LEURICHRPT"/>
</dbReference>
<dbReference type="GeneID" id="8860873"/>
<dbReference type="FunFam" id="3.90.190.10:FF:000004">
    <property type="entry name" value="Protein phosphatase Slingshot homolog 2"/>
    <property type="match status" value="1"/>
</dbReference>
<reference evidence="10 11" key="1">
    <citation type="journal article" date="2010" name="Cell">
        <title>The genome of Naegleria gruberi illuminates early eukaryotic versatility.</title>
        <authorList>
            <person name="Fritz-Laylin L.K."/>
            <person name="Prochnik S.E."/>
            <person name="Ginger M.L."/>
            <person name="Dacks J.B."/>
            <person name="Carpenter M.L."/>
            <person name="Field M.C."/>
            <person name="Kuo A."/>
            <person name="Paredez A."/>
            <person name="Chapman J."/>
            <person name="Pham J."/>
            <person name="Shu S."/>
            <person name="Neupane R."/>
            <person name="Cipriano M."/>
            <person name="Mancuso J."/>
            <person name="Tu H."/>
            <person name="Salamov A."/>
            <person name="Lindquist E."/>
            <person name="Shapiro H."/>
            <person name="Lucas S."/>
            <person name="Grigoriev I.V."/>
            <person name="Cande W.Z."/>
            <person name="Fulton C."/>
            <person name="Rokhsar D.S."/>
            <person name="Dawson S.C."/>
        </authorList>
    </citation>
    <scope>NUCLEOTIDE SEQUENCE [LARGE SCALE GENOMIC DNA]</scope>
    <source>
        <strain evidence="10 11">NEG-M</strain>
    </source>
</reference>
<keyword evidence="2" id="KW-0433">Leucine-rich repeat</keyword>
<dbReference type="EMBL" id="GG738936">
    <property type="protein sequence ID" value="EFC36169.1"/>
    <property type="molecule type" value="Genomic_DNA"/>
</dbReference>
<dbReference type="VEuPathDB" id="AmoebaDB:NAEGRDRAFT_76154"/>
<feature type="coiled-coil region" evidence="7">
    <location>
        <begin position="137"/>
        <end position="167"/>
    </location>
</feature>
<dbReference type="OMA" id="ICHLELC"/>
<evidence type="ECO:0000259" key="8">
    <source>
        <dbReference type="PROSITE" id="PS50054"/>
    </source>
</evidence>
<dbReference type="eggNOG" id="KOG1716">
    <property type="taxonomic scope" value="Eukaryota"/>
</dbReference>
<dbReference type="AlphaFoldDB" id="D2W424"/>
<evidence type="ECO:0000256" key="2">
    <source>
        <dbReference type="ARBA" id="ARBA00022614"/>
    </source>
</evidence>
<keyword evidence="4" id="KW-0378">Hydrolase</keyword>
<dbReference type="InterPro" id="IPR003591">
    <property type="entry name" value="Leu-rich_rpt_typical-subtyp"/>
</dbReference>
<keyword evidence="5" id="KW-0904">Protein phosphatase</keyword>
<dbReference type="SMART" id="SM00369">
    <property type="entry name" value="LRR_TYP"/>
    <property type="match status" value="5"/>
</dbReference>
<dbReference type="InterPro" id="IPR032675">
    <property type="entry name" value="LRR_dom_sf"/>
</dbReference>
<keyword evidence="7" id="KW-0175">Coiled coil</keyword>
<evidence type="ECO:0000256" key="7">
    <source>
        <dbReference type="SAM" id="Coils"/>
    </source>
</evidence>
<dbReference type="PANTHER" id="PTHR10159:SF519">
    <property type="entry name" value="DUAL SPECIFICITY PROTEIN PHOSPHATASE MPK3"/>
    <property type="match status" value="1"/>
</dbReference>
<proteinExistence type="inferred from homology"/>
<feature type="domain" description="Tyrosine-protein phosphatase" evidence="8">
    <location>
        <begin position="586"/>
        <end position="727"/>
    </location>
</feature>
<dbReference type="SMART" id="SM00195">
    <property type="entry name" value="DSPc"/>
    <property type="match status" value="1"/>
</dbReference>
<evidence type="ECO:0000256" key="1">
    <source>
        <dbReference type="ARBA" id="ARBA00008601"/>
    </source>
</evidence>
<dbReference type="OrthoDB" id="10252009at2759"/>
<dbReference type="KEGG" id="ngr:NAEGRDRAFT_76154"/>
<comment type="catalytic activity">
    <reaction evidence="6">
        <text>O-phospho-L-threonyl-[protein] + H2O = L-threonyl-[protein] + phosphate</text>
        <dbReference type="Rhea" id="RHEA:47004"/>
        <dbReference type="Rhea" id="RHEA-COMP:11060"/>
        <dbReference type="Rhea" id="RHEA-COMP:11605"/>
        <dbReference type="ChEBI" id="CHEBI:15377"/>
        <dbReference type="ChEBI" id="CHEBI:30013"/>
        <dbReference type="ChEBI" id="CHEBI:43474"/>
        <dbReference type="ChEBI" id="CHEBI:61977"/>
        <dbReference type="EC" id="3.1.3.16"/>
    </reaction>
</comment>
<dbReference type="GO" id="GO:0004722">
    <property type="term" value="F:protein serine/threonine phosphatase activity"/>
    <property type="evidence" value="ECO:0007669"/>
    <property type="project" value="UniProtKB-EC"/>
</dbReference>
<gene>
    <name evidence="10" type="ORF">NAEGRDRAFT_76154</name>
</gene>
<keyword evidence="11" id="KW-1185">Reference proteome</keyword>
<dbReference type="PANTHER" id="PTHR10159">
    <property type="entry name" value="DUAL SPECIFICITY PROTEIN PHOSPHATASE"/>
    <property type="match status" value="1"/>
</dbReference>
<dbReference type="InterPro" id="IPR000387">
    <property type="entry name" value="Tyr_Pase_dom"/>
</dbReference>
<keyword evidence="3" id="KW-0677">Repeat</keyword>
<dbReference type="Gene3D" id="3.90.190.10">
    <property type="entry name" value="Protein tyrosine phosphatase superfamily"/>
    <property type="match status" value="1"/>
</dbReference>
<sequence length="730" mass="82732">MSKIKPADMLEASLQQIKNVVGVGSSSESVGKIVVNVSKILEENSAYLGITTFYESNKLTSSQFGSSCRNFQKCLDRVEHLELSGNQLEYFIVNEKLTSDSKYFVSQFAKSLTFLDLSNNMIKNFPIECLSIPLKILNLENNLITSLENLVKELNENKSEMKLLNCLESLNISKNLIQHFPFYIIVKKFKKVDSIDLGENPLQSLSINMLKEQKKGIFGSNASSSDKNEDIKILTDYSDASITSVKMNSIDLETIRKRLELKTPLLSNKTNSIFNLFKKKISDDISFDNSKDFFPVELFDLPNIQHLDLSKNKHLNYSKMKQLVLSPSITSLNLSNCQLDESVSRIFKSILNNSIRKLILHNNNIKEILIEDFPNIISINLSNNIEYYKKDENIYNILSNVNPKIEELTLKRVFKNEEGYKDLLNLSLIRNNLEVPKIGISLSKFSSIRSLTLSGLFLSSIPLDINQSNMPNIEFLDLSENEIGDFSSNLLMLTELKSIDLSFNNISTIDVDDEMCNLTKLTSLDLSHNNLTEFPIDLVLLLPSIDILSLEYNTSNLKTAREDKNDIFNQWMKDHSSVKIKRMLIEPSLILERLYLGGNGSAQSKHNMKLLGITHVLNVAEGLIAPYPFDFKYKKVELSDTLGEDLLPHIDACVKFIEEAIDSQGTILVHCKAGVSRSASMVIAYVMKKFKLSLDEATQMVKEKRSQICPNGAFVKQLEDYGRLLNRESH</sequence>
<dbReference type="GO" id="GO:0043409">
    <property type="term" value="P:negative regulation of MAPK cascade"/>
    <property type="evidence" value="ECO:0007669"/>
    <property type="project" value="TreeGrafter"/>
</dbReference>
<protein>
    <submittedName>
        <fullName evidence="10">Predicted protein</fullName>
    </submittedName>
</protein>
<dbReference type="SUPFAM" id="SSF52799">
    <property type="entry name" value="(Phosphotyrosine protein) phosphatases II"/>
    <property type="match status" value="1"/>
</dbReference>
<dbReference type="InterPro" id="IPR000340">
    <property type="entry name" value="Dual-sp_phosphatase_cat-dom"/>
</dbReference>
<feature type="domain" description="Tyrosine specific protein phosphatases" evidence="9">
    <location>
        <begin position="644"/>
        <end position="705"/>
    </location>
</feature>
<evidence type="ECO:0000256" key="3">
    <source>
        <dbReference type="ARBA" id="ARBA00022737"/>
    </source>
</evidence>
<dbReference type="SMART" id="SM00365">
    <property type="entry name" value="LRR_SD22"/>
    <property type="match status" value="5"/>
</dbReference>
<dbReference type="InterPro" id="IPR016130">
    <property type="entry name" value="Tyr_Pase_AS"/>
</dbReference>
<dbReference type="InParanoid" id="D2W424"/>
<dbReference type="InterPro" id="IPR001611">
    <property type="entry name" value="Leu-rich_rpt"/>
</dbReference>
<dbReference type="PROSITE" id="PS51450">
    <property type="entry name" value="LRR"/>
    <property type="match status" value="4"/>
</dbReference>
<dbReference type="Proteomes" id="UP000006671">
    <property type="component" value="Unassembled WGS sequence"/>
</dbReference>
<comment type="similarity">
    <text evidence="1">Belongs to the protein-tyrosine phosphatase family. Non-receptor class dual specificity subfamily.</text>
</comment>
<evidence type="ECO:0000313" key="10">
    <source>
        <dbReference type="EMBL" id="EFC36169.1"/>
    </source>
</evidence>
<name>D2W424_NAEGR</name>
<evidence type="ECO:0000256" key="4">
    <source>
        <dbReference type="ARBA" id="ARBA00022801"/>
    </source>
</evidence>
<dbReference type="SUPFAM" id="SSF52058">
    <property type="entry name" value="L domain-like"/>
    <property type="match status" value="1"/>
</dbReference>